<name>A0ABT1UPS1_9GAMM</name>
<dbReference type="InterPro" id="IPR011010">
    <property type="entry name" value="DNA_brk_join_enz"/>
</dbReference>
<dbReference type="InterPro" id="IPR013762">
    <property type="entry name" value="Integrase-like_cat_sf"/>
</dbReference>
<reference evidence="6 7" key="1">
    <citation type="submission" date="2022-07" db="EMBL/GenBank/DDBJ databases">
        <title>Methylomonas rivi sp. nov., Methylomonas rosea sp. nov., Methylomonas aureus sp. nov. and Methylomonas subterranea sp. nov., four novel methanotrophs isolated from a freshwater creek and the deep terrestrial subsurface.</title>
        <authorList>
            <person name="Abin C."/>
            <person name="Sankaranarayanan K."/>
            <person name="Garner C."/>
            <person name="Sindelar R."/>
            <person name="Kotary K."/>
            <person name="Garner R."/>
            <person name="Barclay S."/>
            <person name="Lawson P."/>
            <person name="Krumholz L."/>
        </authorList>
    </citation>
    <scope>NUCLEOTIDE SEQUENCE [LARGE SCALE GENOMIC DNA]</scope>
    <source>
        <strain evidence="6 7">SURF-1</strain>
    </source>
</reference>
<dbReference type="PANTHER" id="PTHR30349:SF41">
    <property type="entry name" value="INTEGRASE_RECOMBINASE PROTEIN MJ0367-RELATED"/>
    <property type="match status" value="1"/>
</dbReference>
<evidence type="ECO:0000313" key="7">
    <source>
        <dbReference type="Proteomes" id="UP001524569"/>
    </source>
</evidence>
<evidence type="ECO:0000256" key="1">
    <source>
        <dbReference type="ARBA" id="ARBA00008857"/>
    </source>
</evidence>
<dbReference type="Pfam" id="PF00589">
    <property type="entry name" value="Phage_integrase"/>
    <property type="match status" value="1"/>
</dbReference>
<evidence type="ECO:0000259" key="5">
    <source>
        <dbReference type="PROSITE" id="PS51898"/>
    </source>
</evidence>
<keyword evidence="3" id="KW-0238">DNA-binding</keyword>
<accession>A0ABT1UPS1</accession>
<evidence type="ECO:0000313" key="6">
    <source>
        <dbReference type="EMBL" id="MCQ8183694.1"/>
    </source>
</evidence>
<dbReference type="Gene3D" id="1.10.443.10">
    <property type="entry name" value="Intergrase catalytic core"/>
    <property type="match status" value="1"/>
</dbReference>
<dbReference type="RefSeq" id="WP_256612912.1">
    <property type="nucleotide sequence ID" value="NZ_JANIBM010000067.1"/>
</dbReference>
<dbReference type="InterPro" id="IPR050090">
    <property type="entry name" value="Tyrosine_recombinase_XerCD"/>
</dbReference>
<evidence type="ECO:0000256" key="2">
    <source>
        <dbReference type="ARBA" id="ARBA00022908"/>
    </source>
</evidence>
<protein>
    <submittedName>
        <fullName evidence="6">Site-specific integrase</fullName>
    </submittedName>
</protein>
<dbReference type="Proteomes" id="UP001524569">
    <property type="component" value="Unassembled WGS sequence"/>
</dbReference>
<keyword evidence="4" id="KW-0233">DNA recombination</keyword>
<keyword evidence="2" id="KW-0229">DNA integration</keyword>
<proteinExistence type="inferred from homology"/>
<comment type="similarity">
    <text evidence="1">Belongs to the 'phage' integrase family.</text>
</comment>
<dbReference type="PROSITE" id="PS51898">
    <property type="entry name" value="TYR_RECOMBINASE"/>
    <property type="match status" value="1"/>
</dbReference>
<feature type="domain" description="Tyr recombinase" evidence="5">
    <location>
        <begin position="126"/>
        <end position="336"/>
    </location>
</feature>
<comment type="caution">
    <text evidence="6">The sequence shown here is derived from an EMBL/GenBank/DDBJ whole genome shotgun (WGS) entry which is preliminary data.</text>
</comment>
<organism evidence="6 7">
    <name type="scientific">Methylomonas aurea</name>
    <dbReference type="NCBI Taxonomy" id="2952224"/>
    <lineage>
        <taxon>Bacteria</taxon>
        <taxon>Pseudomonadati</taxon>
        <taxon>Pseudomonadota</taxon>
        <taxon>Gammaproteobacteria</taxon>
        <taxon>Methylococcales</taxon>
        <taxon>Methylococcaceae</taxon>
        <taxon>Methylomonas</taxon>
    </lineage>
</organism>
<dbReference type="PANTHER" id="PTHR30349">
    <property type="entry name" value="PHAGE INTEGRASE-RELATED"/>
    <property type="match status" value="1"/>
</dbReference>
<evidence type="ECO:0000256" key="3">
    <source>
        <dbReference type="ARBA" id="ARBA00023125"/>
    </source>
</evidence>
<keyword evidence="7" id="KW-1185">Reference proteome</keyword>
<dbReference type="EMBL" id="JANIBM010000067">
    <property type="protein sequence ID" value="MCQ8183694.1"/>
    <property type="molecule type" value="Genomic_DNA"/>
</dbReference>
<gene>
    <name evidence="6" type="ORF">NP603_21485</name>
</gene>
<sequence>MTKYNANNERIKRQYFAFLKEAKRQNESSVDAVAKAISRFEAYNKHRDFKAFHYEQAVAFKHHLAKQLNQQTGKPISKATMHSTLGQLKAFFQWLAMQTGYKSRINYSDAEYFNLSEKEVRIATAKRPKPVPTLEQIKHVIQLMPNQTDIEQRNRALIAFTLLTGARDSAIASMKLKHIDIAGRNVFQDARDVKTKFSKTFTTFFFPVGDEIEQIVHDWVRHLKEHLLWGNDDPLFPKTRVAVSKDHVFKAAGLEKAHWSNASPIRAIFREAFEAAGLPYFNPHSIRDTLVKLGLQICPTPEALKAWSQNLGHEEVLTTLYSYGYVQESRQGEIIQQLSSPRNPPAPNADEFAMAVVRALTNQKIANLSLSS</sequence>
<evidence type="ECO:0000256" key="4">
    <source>
        <dbReference type="ARBA" id="ARBA00023172"/>
    </source>
</evidence>
<dbReference type="CDD" id="cd00397">
    <property type="entry name" value="DNA_BRE_C"/>
    <property type="match status" value="1"/>
</dbReference>
<dbReference type="InterPro" id="IPR002104">
    <property type="entry name" value="Integrase_catalytic"/>
</dbReference>
<dbReference type="SUPFAM" id="SSF56349">
    <property type="entry name" value="DNA breaking-rejoining enzymes"/>
    <property type="match status" value="1"/>
</dbReference>